<protein>
    <submittedName>
        <fullName evidence="2">Uncharacterized protein</fullName>
    </submittedName>
</protein>
<evidence type="ECO:0000256" key="1">
    <source>
        <dbReference type="SAM" id="MobiDB-lite"/>
    </source>
</evidence>
<feature type="region of interest" description="Disordered" evidence="1">
    <location>
        <begin position="1"/>
        <end position="23"/>
    </location>
</feature>
<evidence type="ECO:0000313" key="2">
    <source>
        <dbReference type="EMBL" id="QDV25025.1"/>
    </source>
</evidence>
<organism evidence="2 3">
    <name type="scientific">Aureliella helgolandensis</name>
    <dbReference type="NCBI Taxonomy" id="2527968"/>
    <lineage>
        <taxon>Bacteria</taxon>
        <taxon>Pseudomonadati</taxon>
        <taxon>Planctomycetota</taxon>
        <taxon>Planctomycetia</taxon>
        <taxon>Pirellulales</taxon>
        <taxon>Pirellulaceae</taxon>
        <taxon>Aureliella</taxon>
    </lineage>
</organism>
<sequence length="45" mass="4624">MASSRDRNQMATGGTAHGVTAPPCPTAAGLWLVSVPDTFQTHDVA</sequence>
<accession>A0A518G8U6</accession>
<keyword evidence="3" id="KW-1185">Reference proteome</keyword>
<evidence type="ECO:0000313" key="3">
    <source>
        <dbReference type="Proteomes" id="UP000318017"/>
    </source>
</evidence>
<dbReference type="AlphaFoldDB" id="A0A518G8U6"/>
<dbReference type="EMBL" id="CP036298">
    <property type="protein sequence ID" value="QDV25025.1"/>
    <property type="molecule type" value="Genomic_DNA"/>
</dbReference>
<proteinExistence type="predicted"/>
<gene>
    <name evidence="2" type="ORF">Q31a_33470</name>
</gene>
<dbReference type="KEGG" id="ahel:Q31a_33470"/>
<dbReference type="RefSeq" id="WP_197355306.1">
    <property type="nucleotide sequence ID" value="NZ_CP036298.1"/>
</dbReference>
<reference evidence="2 3" key="1">
    <citation type="submission" date="2019-02" db="EMBL/GenBank/DDBJ databases">
        <title>Deep-cultivation of Planctomycetes and their phenomic and genomic characterization uncovers novel biology.</title>
        <authorList>
            <person name="Wiegand S."/>
            <person name="Jogler M."/>
            <person name="Boedeker C."/>
            <person name="Pinto D."/>
            <person name="Vollmers J."/>
            <person name="Rivas-Marin E."/>
            <person name="Kohn T."/>
            <person name="Peeters S.H."/>
            <person name="Heuer A."/>
            <person name="Rast P."/>
            <person name="Oberbeckmann S."/>
            <person name="Bunk B."/>
            <person name="Jeske O."/>
            <person name="Meyerdierks A."/>
            <person name="Storesund J.E."/>
            <person name="Kallscheuer N."/>
            <person name="Luecker S."/>
            <person name="Lage O.M."/>
            <person name="Pohl T."/>
            <person name="Merkel B.J."/>
            <person name="Hornburger P."/>
            <person name="Mueller R.-W."/>
            <person name="Bruemmer F."/>
            <person name="Labrenz M."/>
            <person name="Spormann A.M."/>
            <person name="Op den Camp H."/>
            <person name="Overmann J."/>
            <person name="Amann R."/>
            <person name="Jetten M.S.M."/>
            <person name="Mascher T."/>
            <person name="Medema M.H."/>
            <person name="Devos D.P."/>
            <person name="Kaster A.-K."/>
            <person name="Ovreas L."/>
            <person name="Rohde M."/>
            <person name="Galperin M.Y."/>
            <person name="Jogler C."/>
        </authorList>
    </citation>
    <scope>NUCLEOTIDE SEQUENCE [LARGE SCALE GENOMIC DNA]</scope>
    <source>
        <strain evidence="2 3">Q31a</strain>
    </source>
</reference>
<name>A0A518G8U6_9BACT</name>
<dbReference type="Proteomes" id="UP000318017">
    <property type="component" value="Chromosome"/>
</dbReference>